<accession>A0ABT6RA65</accession>
<dbReference type="InterPro" id="IPR004614">
    <property type="entry name" value="P_AcTrfase"/>
</dbReference>
<dbReference type="PANTHER" id="PTHR43356">
    <property type="entry name" value="PHOSPHATE ACETYLTRANSFERASE"/>
    <property type="match status" value="1"/>
</dbReference>
<dbReference type="PIRSF" id="PIRSF006107">
    <property type="entry name" value="PhpActrans_proteobac"/>
    <property type="match status" value="1"/>
</dbReference>
<evidence type="ECO:0000256" key="11">
    <source>
        <dbReference type="ARBA" id="ARBA00031108"/>
    </source>
</evidence>
<dbReference type="InterPro" id="IPR010766">
    <property type="entry name" value="DRTGG"/>
</dbReference>
<dbReference type="InterPro" id="IPR042112">
    <property type="entry name" value="P_AcTrfase_dom2"/>
</dbReference>
<comment type="caution">
    <text evidence="15">The sequence shown here is derived from an EMBL/GenBank/DDBJ whole genome shotgun (WGS) entry which is preliminary data.</text>
</comment>
<evidence type="ECO:0000313" key="16">
    <source>
        <dbReference type="Proteomes" id="UP001226434"/>
    </source>
</evidence>
<comment type="function">
    <text evidence="12">Involved in acetate metabolism.</text>
</comment>
<feature type="domain" description="DRTGG" evidence="14">
    <location>
        <begin position="216"/>
        <end position="328"/>
    </location>
</feature>
<evidence type="ECO:0000313" key="15">
    <source>
        <dbReference type="EMBL" id="MDI3318779.1"/>
    </source>
</evidence>
<evidence type="ECO:0000256" key="1">
    <source>
        <dbReference type="ARBA" id="ARBA00004496"/>
    </source>
</evidence>
<comment type="catalytic activity">
    <reaction evidence="12">
        <text>acetyl-CoA + phosphate = acetyl phosphate + CoA</text>
        <dbReference type="Rhea" id="RHEA:19521"/>
        <dbReference type="ChEBI" id="CHEBI:22191"/>
        <dbReference type="ChEBI" id="CHEBI:43474"/>
        <dbReference type="ChEBI" id="CHEBI:57287"/>
        <dbReference type="ChEBI" id="CHEBI:57288"/>
        <dbReference type="EC" id="2.3.1.8"/>
    </reaction>
</comment>
<dbReference type="InterPro" id="IPR042113">
    <property type="entry name" value="P_AcTrfase_dom1"/>
</dbReference>
<evidence type="ECO:0000256" key="12">
    <source>
        <dbReference type="PIRNR" id="PIRNR006107"/>
    </source>
</evidence>
<evidence type="ECO:0000256" key="9">
    <source>
        <dbReference type="ARBA" id="ARBA00022679"/>
    </source>
</evidence>
<proteinExistence type="inferred from homology"/>
<dbReference type="NCBIfam" id="NF004167">
    <property type="entry name" value="PRK05632.1"/>
    <property type="match status" value="1"/>
</dbReference>
<evidence type="ECO:0000256" key="2">
    <source>
        <dbReference type="ARBA" id="ARBA00004989"/>
    </source>
</evidence>
<dbReference type="Gene3D" id="3.40.50.300">
    <property type="entry name" value="P-loop containing nucleotide triphosphate hydrolases"/>
    <property type="match status" value="1"/>
</dbReference>
<comment type="subcellular location">
    <subcellularLocation>
        <location evidence="1 12">Cytoplasm</location>
    </subcellularLocation>
</comment>
<evidence type="ECO:0000256" key="8">
    <source>
        <dbReference type="ARBA" id="ARBA00022490"/>
    </source>
</evidence>
<reference evidence="15 16" key="1">
    <citation type="submission" date="2023-05" db="EMBL/GenBank/DDBJ databases">
        <title>Genome sequence of Pinibacter sp. MAH-24.</title>
        <authorList>
            <person name="Huq M.A."/>
        </authorList>
    </citation>
    <scope>NUCLEOTIDE SEQUENCE [LARGE SCALE GENOMIC DNA]</scope>
    <source>
        <strain evidence="15 16">MAH-24</strain>
    </source>
</reference>
<dbReference type="InterPro" id="IPR002505">
    <property type="entry name" value="PTA_PTB"/>
</dbReference>
<dbReference type="Pfam" id="PF01515">
    <property type="entry name" value="PTA_PTB"/>
    <property type="match status" value="1"/>
</dbReference>
<dbReference type="Pfam" id="PF07085">
    <property type="entry name" value="DRTGG"/>
    <property type="match status" value="1"/>
</dbReference>
<dbReference type="NCBIfam" id="NF007233">
    <property type="entry name" value="PRK09653.1"/>
    <property type="match status" value="1"/>
</dbReference>
<dbReference type="InterPro" id="IPR050500">
    <property type="entry name" value="Phos_Acetyltrans/Butyryltrans"/>
</dbReference>
<dbReference type="InterPro" id="IPR027417">
    <property type="entry name" value="P-loop_NTPase"/>
</dbReference>
<evidence type="ECO:0000256" key="4">
    <source>
        <dbReference type="ARBA" id="ARBA00009786"/>
    </source>
</evidence>
<dbReference type="EC" id="2.3.1.8" evidence="6 12"/>
<dbReference type="GO" id="GO:0008959">
    <property type="term" value="F:phosphate acetyltransferase activity"/>
    <property type="evidence" value="ECO:0007669"/>
    <property type="project" value="UniProtKB-EC"/>
</dbReference>
<dbReference type="RefSeq" id="WP_282332903.1">
    <property type="nucleotide sequence ID" value="NZ_JASBRG010000001.1"/>
</dbReference>
<dbReference type="InterPro" id="IPR028979">
    <property type="entry name" value="Ser_kin/Pase_Hpr-like_N_sf"/>
</dbReference>
<keyword evidence="16" id="KW-1185">Reference proteome</keyword>
<evidence type="ECO:0000259" key="14">
    <source>
        <dbReference type="Pfam" id="PF07085"/>
    </source>
</evidence>
<organism evidence="15 16">
    <name type="scientific">Pinibacter soli</name>
    <dbReference type="NCBI Taxonomy" id="3044211"/>
    <lineage>
        <taxon>Bacteria</taxon>
        <taxon>Pseudomonadati</taxon>
        <taxon>Bacteroidota</taxon>
        <taxon>Chitinophagia</taxon>
        <taxon>Chitinophagales</taxon>
        <taxon>Chitinophagaceae</taxon>
        <taxon>Pinibacter</taxon>
    </lineage>
</organism>
<dbReference type="Pfam" id="PF13500">
    <property type="entry name" value="AAA_26"/>
    <property type="match status" value="1"/>
</dbReference>
<dbReference type="NCBIfam" id="TIGR00651">
    <property type="entry name" value="pta"/>
    <property type="match status" value="1"/>
</dbReference>
<dbReference type="SUPFAM" id="SSF75138">
    <property type="entry name" value="HprK N-terminal domain-like"/>
    <property type="match status" value="1"/>
</dbReference>
<comment type="similarity">
    <text evidence="3 12">In the C-terminal section; belongs to the phosphate acetyltransferase and butyryltransferase family.</text>
</comment>
<comment type="domain">
    <text evidence="12">The N-terminal region seems to be important for proper quaternary structure. The C-terminal region contains the substrate-binding site.</text>
</comment>
<evidence type="ECO:0000259" key="13">
    <source>
        <dbReference type="Pfam" id="PF01515"/>
    </source>
</evidence>
<dbReference type="PANTHER" id="PTHR43356:SF3">
    <property type="entry name" value="PHOSPHATE ACETYLTRANSFERASE"/>
    <property type="match status" value="1"/>
</dbReference>
<dbReference type="Proteomes" id="UP001226434">
    <property type="component" value="Unassembled WGS sequence"/>
</dbReference>
<keyword evidence="10 12" id="KW-0012">Acyltransferase</keyword>
<evidence type="ECO:0000256" key="5">
    <source>
        <dbReference type="ARBA" id="ARBA00011643"/>
    </source>
</evidence>
<dbReference type="InterPro" id="IPR016475">
    <property type="entry name" value="P-Actrans_bac"/>
</dbReference>
<name>A0ABT6RA65_9BACT</name>
<keyword evidence="9 12" id="KW-0808">Transferase</keyword>
<protein>
    <recommendedName>
        <fullName evidence="7 12">Phosphate acetyltransferase</fullName>
        <ecNumber evidence="6 12">2.3.1.8</ecNumber>
    </recommendedName>
    <alternativeName>
        <fullName evidence="11 12">Phosphotransacetylase</fullName>
    </alternativeName>
</protein>
<evidence type="ECO:0000256" key="10">
    <source>
        <dbReference type="ARBA" id="ARBA00023315"/>
    </source>
</evidence>
<dbReference type="SUPFAM" id="SSF52540">
    <property type="entry name" value="P-loop containing nucleoside triphosphate hydrolases"/>
    <property type="match status" value="1"/>
</dbReference>
<dbReference type="CDD" id="cd03109">
    <property type="entry name" value="DTBS"/>
    <property type="match status" value="1"/>
</dbReference>
<sequence>MRTYYIAPVGPSAALTSVSLGLVRALERLGVKSGFIKPIADSLLLGKDAERSGFFAEILYNIPFTHPLTIEHVERLLSEGSKEGLMEEIVSLFQQSAEGNDVVIVEGLAQDFNKPVLTALNTDIARNLRASVILVVSADQIQISSIAEQLEIAAQQYGTDKTSFAGFVITKADPSLNINAIMQELQAHSKSIRSGKLPLLGVIPFDNTLLAPRILDIANHLKCKVLSGTAALSTSRVTRSMVVSRSVEYIVDLLKPGVLVITAGDRDDVLMATTLAVLRGVPIAGILLTSNFAPKEAIRNLCAPALAQNIPVLITEHNSIDTVNILAKLDTHIPIDDTERITRLVDHVAEYLNIDSLKEKVGDLSEKRMPPAAFRYQLIQAARKAGKKIVLPEGEEPRTIQAAVICHEKSIAKCVLLGKRENVLEIANAQGVQLPSDLEIIDPDIVRAKYINGYAELRKEKGVTPQQAEDQLGDNVVLGTMMVVMNEVDGLVSGAIHTTANTIRPALQLIKTAPGTKLVSSIFFMLMPDQVYVYGDCAVNPDPSAEELADIAIQSADSAKAFGLDPKVAMISYSTGSSGTGADVEKVKTATLIAQEKRPDILIDGPLQYDAATVESVGKQKSPDSLVAGQANVFVFPDLNTGNTTYKAVQRSANVVSVGPMLQGLKKPVNDLSRGALVDDIVYTIALTAIQATQS</sequence>
<comment type="similarity">
    <text evidence="4 12">In the N-terminal section; belongs to the CobB/CobQ family.</text>
</comment>
<feature type="domain" description="Phosphate acetyl/butaryl transferase" evidence="13">
    <location>
        <begin position="374"/>
        <end position="689"/>
    </location>
</feature>
<dbReference type="Gene3D" id="3.40.1390.20">
    <property type="entry name" value="HprK N-terminal domain-like"/>
    <property type="match status" value="1"/>
</dbReference>
<evidence type="ECO:0000256" key="3">
    <source>
        <dbReference type="ARBA" id="ARBA00008756"/>
    </source>
</evidence>
<gene>
    <name evidence="15" type="primary">pta</name>
    <name evidence="15" type="ORF">QJ048_03295</name>
</gene>
<keyword evidence="8 12" id="KW-0963">Cytoplasm</keyword>
<comment type="pathway">
    <text evidence="2 12">Metabolic intermediate biosynthesis; acetyl-CoA biosynthesis; acetyl-CoA from acetate: step 2/2.</text>
</comment>
<evidence type="ECO:0000256" key="7">
    <source>
        <dbReference type="ARBA" id="ARBA00021528"/>
    </source>
</evidence>
<dbReference type="Gene3D" id="3.40.50.10950">
    <property type="match status" value="1"/>
</dbReference>
<comment type="subunit">
    <text evidence="5">Homohexamer.</text>
</comment>
<evidence type="ECO:0000256" key="6">
    <source>
        <dbReference type="ARBA" id="ARBA00012707"/>
    </source>
</evidence>
<dbReference type="EMBL" id="JASBRG010000001">
    <property type="protein sequence ID" value="MDI3318779.1"/>
    <property type="molecule type" value="Genomic_DNA"/>
</dbReference>
<dbReference type="SUPFAM" id="SSF53659">
    <property type="entry name" value="Isocitrate/Isopropylmalate dehydrogenase-like"/>
    <property type="match status" value="1"/>
</dbReference>
<dbReference type="Gene3D" id="3.40.50.10750">
    <property type="entry name" value="Isocitrate/Isopropylmalate dehydrogenase-like"/>
    <property type="match status" value="1"/>
</dbReference>